<reference evidence="1 2" key="1">
    <citation type="submission" date="2020-08" db="EMBL/GenBank/DDBJ databases">
        <title>Plant Genome Project.</title>
        <authorList>
            <person name="Zhang R.-G."/>
        </authorList>
    </citation>
    <scope>NUCLEOTIDE SEQUENCE [LARGE SCALE GENOMIC DNA]</scope>
    <source>
        <tissue evidence="1">Rhizome</tissue>
    </source>
</reference>
<comment type="caution">
    <text evidence="1">The sequence shown here is derived from an EMBL/GenBank/DDBJ whole genome shotgun (WGS) entry which is preliminary data.</text>
</comment>
<dbReference type="EMBL" id="JACMSC010000007">
    <property type="protein sequence ID" value="KAG6513612.1"/>
    <property type="molecule type" value="Genomic_DNA"/>
</dbReference>
<name>A0A8J5GVI5_ZINOF</name>
<dbReference type="AlphaFoldDB" id="A0A8J5GVI5"/>
<gene>
    <name evidence="1" type="ORF">ZIOFF_023944</name>
</gene>
<evidence type="ECO:0000313" key="2">
    <source>
        <dbReference type="Proteomes" id="UP000734854"/>
    </source>
</evidence>
<keyword evidence="2" id="KW-1185">Reference proteome</keyword>
<sequence length="222" mass="23699">MQSNLQLLKSCLQGNENWNIIKQIPWIKVLASSDNDCDFCGAVYICFLLHLDPLNCPTDGRSGVTIQSETTGERSKTWHTDFRKIAMIQFSARAPLIASLQKGLASEPVEGPPLALEGVDHVHGSDRLAASVLSVGHGVSDDILEEDLEYATGLLVDQAADALDAAAAGEAAYRRLGDALNVVAEDLAVALSAALAKPLASLAAAGHGDDLDWESRRLLQKK</sequence>
<protein>
    <submittedName>
        <fullName evidence="1">Uncharacterized protein</fullName>
    </submittedName>
</protein>
<proteinExistence type="predicted"/>
<evidence type="ECO:0000313" key="1">
    <source>
        <dbReference type="EMBL" id="KAG6513612.1"/>
    </source>
</evidence>
<accession>A0A8J5GVI5</accession>
<dbReference type="Proteomes" id="UP000734854">
    <property type="component" value="Unassembled WGS sequence"/>
</dbReference>
<organism evidence="1 2">
    <name type="scientific">Zingiber officinale</name>
    <name type="common">Ginger</name>
    <name type="synonym">Amomum zingiber</name>
    <dbReference type="NCBI Taxonomy" id="94328"/>
    <lineage>
        <taxon>Eukaryota</taxon>
        <taxon>Viridiplantae</taxon>
        <taxon>Streptophyta</taxon>
        <taxon>Embryophyta</taxon>
        <taxon>Tracheophyta</taxon>
        <taxon>Spermatophyta</taxon>
        <taxon>Magnoliopsida</taxon>
        <taxon>Liliopsida</taxon>
        <taxon>Zingiberales</taxon>
        <taxon>Zingiberaceae</taxon>
        <taxon>Zingiber</taxon>
    </lineage>
</organism>